<reference evidence="4 5" key="1">
    <citation type="submission" date="2023-07" db="EMBL/GenBank/DDBJ databases">
        <title>Sorghum-associated microbial communities from plants grown in Nebraska, USA.</title>
        <authorList>
            <person name="Schachtman D."/>
        </authorList>
    </citation>
    <scope>NUCLEOTIDE SEQUENCE [LARGE SCALE GENOMIC DNA]</scope>
    <source>
        <strain evidence="4 5">BE198</strain>
    </source>
</reference>
<dbReference type="InterPro" id="IPR029787">
    <property type="entry name" value="Nucleotide_cyclase"/>
</dbReference>
<name>A0ABU1W8X2_9GAMM</name>
<dbReference type="InterPro" id="IPR052163">
    <property type="entry name" value="DGC-Regulatory_Protein"/>
</dbReference>
<dbReference type="SUPFAM" id="SSF55785">
    <property type="entry name" value="PYP-like sensor domain (PAS domain)"/>
    <property type="match status" value="1"/>
</dbReference>
<dbReference type="SMART" id="SM00091">
    <property type="entry name" value="PAS"/>
    <property type="match status" value="1"/>
</dbReference>
<feature type="domain" description="PAS" evidence="1">
    <location>
        <begin position="3"/>
        <end position="76"/>
    </location>
</feature>
<dbReference type="PANTHER" id="PTHR46663">
    <property type="entry name" value="DIGUANYLATE CYCLASE DGCT-RELATED"/>
    <property type="match status" value="1"/>
</dbReference>
<comment type="caution">
    <text evidence="4">The sequence shown here is derived from an EMBL/GenBank/DDBJ whole genome shotgun (WGS) entry which is preliminary data.</text>
</comment>
<dbReference type="InterPro" id="IPR000700">
    <property type="entry name" value="PAS-assoc_C"/>
</dbReference>
<dbReference type="PROSITE" id="PS50887">
    <property type="entry name" value="GGDEF"/>
    <property type="match status" value="1"/>
</dbReference>
<dbReference type="Proteomes" id="UP001251524">
    <property type="component" value="Unassembled WGS sequence"/>
</dbReference>
<protein>
    <submittedName>
        <fullName evidence="4">Diguanylate cyclase (GGDEF)-like protein/PAS domain S-box-containing protein</fullName>
    </submittedName>
</protein>
<dbReference type="CDD" id="cd00130">
    <property type="entry name" value="PAS"/>
    <property type="match status" value="1"/>
</dbReference>
<feature type="domain" description="PAC" evidence="2">
    <location>
        <begin position="77"/>
        <end position="130"/>
    </location>
</feature>
<dbReference type="InterPro" id="IPR000014">
    <property type="entry name" value="PAS"/>
</dbReference>
<dbReference type="NCBIfam" id="TIGR00254">
    <property type="entry name" value="GGDEF"/>
    <property type="match status" value="1"/>
</dbReference>
<dbReference type="CDD" id="cd01949">
    <property type="entry name" value="GGDEF"/>
    <property type="match status" value="1"/>
</dbReference>
<dbReference type="Pfam" id="PF00990">
    <property type="entry name" value="GGDEF"/>
    <property type="match status" value="1"/>
</dbReference>
<keyword evidence="5" id="KW-1185">Reference proteome</keyword>
<dbReference type="Pfam" id="PF00989">
    <property type="entry name" value="PAS"/>
    <property type="match status" value="1"/>
</dbReference>
<dbReference type="InterPro" id="IPR035965">
    <property type="entry name" value="PAS-like_dom_sf"/>
</dbReference>
<dbReference type="SUPFAM" id="SSF55073">
    <property type="entry name" value="Nucleotide cyclase"/>
    <property type="match status" value="1"/>
</dbReference>
<gene>
    <name evidence="4" type="ORF">J2X06_001083</name>
</gene>
<dbReference type="InterPro" id="IPR013767">
    <property type="entry name" value="PAS_fold"/>
</dbReference>
<accession>A0ABU1W8X2</accession>
<dbReference type="InterPro" id="IPR000160">
    <property type="entry name" value="GGDEF_dom"/>
</dbReference>
<proteinExistence type="predicted"/>
<evidence type="ECO:0000259" key="3">
    <source>
        <dbReference type="PROSITE" id="PS50887"/>
    </source>
</evidence>
<evidence type="ECO:0000313" key="4">
    <source>
        <dbReference type="EMBL" id="MDR7133899.1"/>
    </source>
</evidence>
<evidence type="ECO:0000259" key="1">
    <source>
        <dbReference type="PROSITE" id="PS50112"/>
    </source>
</evidence>
<dbReference type="Gene3D" id="3.30.450.20">
    <property type="entry name" value="PAS domain"/>
    <property type="match status" value="1"/>
</dbReference>
<dbReference type="PANTHER" id="PTHR46663:SF3">
    <property type="entry name" value="SLL0267 PROTEIN"/>
    <property type="match status" value="1"/>
</dbReference>
<evidence type="ECO:0000313" key="5">
    <source>
        <dbReference type="Proteomes" id="UP001251524"/>
    </source>
</evidence>
<dbReference type="PROSITE" id="PS50113">
    <property type="entry name" value="PAC"/>
    <property type="match status" value="1"/>
</dbReference>
<evidence type="ECO:0000259" key="2">
    <source>
        <dbReference type="PROSITE" id="PS50113"/>
    </source>
</evidence>
<dbReference type="Gene3D" id="3.30.70.270">
    <property type="match status" value="1"/>
</dbReference>
<dbReference type="PROSITE" id="PS50112">
    <property type="entry name" value="PAS"/>
    <property type="match status" value="1"/>
</dbReference>
<dbReference type="SMART" id="SM00267">
    <property type="entry name" value="GGDEF"/>
    <property type="match status" value="1"/>
</dbReference>
<dbReference type="InterPro" id="IPR043128">
    <property type="entry name" value="Rev_trsase/Diguanyl_cyclase"/>
</dbReference>
<feature type="domain" description="GGDEF" evidence="3">
    <location>
        <begin position="162"/>
        <end position="295"/>
    </location>
</feature>
<organism evidence="4 5">
    <name type="scientific">Lysobacter niastensis</name>
    <dbReference type="NCBI Taxonomy" id="380629"/>
    <lineage>
        <taxon>Bacteria</taxon>
        <taxon>Pseudomonadati</taxon>
        <taxon>Pseudomonadota</taxon>
        <taxon>Gammaproteobacteria</taxon>
        <taxon>Lysobacterales</taxon>
        <taxon>Lysobacteraceae</taxon>
        <taxon>Lysobacter</taxon>
    </lineage>
</organism>
<dbReference type="NCBIfam" id="TIGR00229">
    <property type="entry name" value="sensory_box"/>
    <property type="match status" value="1"/>
</dbReference>
<sequence length="306" mass="34728">MDATELLQTIFDSPSQHGIIVTDLNGMVWLWNRGAQNIFQYENEEIVGNDIRVLFTPDDRAHRVPEEEMKKALERGFAGDFRWHMRKDGSLFWADGMLYPVRSRADELLGFVKILRDATAEKATGDETSRQALEDSLTGLPNRMEFQHRFVDMRASAERHHSLLALLLLDLDHFKEVNDSRGHAAGDALLQQAAHRMRSVLRDTDFVGRLGGDEFVVLLPDLESSEQGGSVAEHLMEELARLFSINQEAIQIGASIGISVFPQTAQELEELFDQADLALYQAKADGRSAYRFYTPEMNKAAHRRRQ</sequence>
<dbReference type="RefSeq" id="WP_310059279.1">
    <property type="nucleotide sequence ID" value="NZ_JAVDVY010000001.1"/>
</dbReference>
<dbReference type="EMBL" id="JAVDVY010000001">
    <property type="protein sequence ID" value="MDR7133899.1"/>
    <property type="molecule type" value="Genomic_DNA"/>
</dbReference>